<dbReference type="Proteomes" id="UP000464624">
    <property type="component" value="Chromosome"/>
</dbReference>
<sequence length="55" mass="6294">MNTVQRMQLEGWRTHVTSWHTDVGSSAIDAREFVGIYSEPLNIDCRTRNLTLAIC</sequence>
<dbReference type="EMBL" id="AP022314">
    <property type="protein sequence ID" value="BBU21019.1"/>
    <property type="molecule type" value="Genomic_DNA"/>
</dbReference>
<accession>A0AAD1GX82</accession>
<evidence type="ECO:0000313" key="2">
    <source>
        <dbReference type="Proteomes" id="UP000464624"/>
    </source>
</evidence>
<proteinExistence type="predicted"/>
<protein>
    <submittedName>
        <fullName evidence="1">Uncharacterized protein</fullName>
    </submittedName>
</protein>
<dbReference type="AlphaFoldDB" id="A0AAD1GX82"/>
<organism evidence="1 2">
    <name type="scientific">Mycobacterium xenopi</name>
    <dbReference type="NCBI Taxonomy" id="1789"/>
    <lineage>
        <taxon>Bacteria</taxon>
        <taxon>Bacillati</taxon>
        <taxon>Actinomycetota</taxon>
        <taxon>Actinomycetes</taxon>
        <taxon>Mycobacteriales</taxon>
        <taxon>Mycobacteriaceae</taxon>
        <taxon>Mycobacterium</taxon>
    </lineage>
</organism>
<reference evidence="1 2" key="1">
    <citation type="submission" date="2019-12" db="EMBL/GenBank/DDBJ databases">
        <title>Complete genome sequence of Mycolicibacterium xenopi str. JCM15661T.</title>
        <authorList>
            <person name="Yoshida M."/>
            <person name="Fukano H."/>
            <person name="Asakura T."/>
            <person name="Hoshino Y."/>
        </authorList>
    </citation>
    <scope>NUCLEOTIDE SEQUENCE [LARGE SCALE GENOMIC DNA]</scope>
    <source>
        <strain evidence="1 2">JCM 15661T</strain>
    </source>
</reference>
<dbReference type="KEGG" id="mxe:MYXE_08080"/>
<gene>
    <name evidence="1" type="ORF">MYXE_08080</name>
</gene>
<name>A0AAD1GX82_MYCXE</name>
<evidence type="ECO:0000313" key="1">
    <source>
        <dbReference type="EMBL" id="BBU21019.1"/>
    </source>
</evidence>